<proteinExistence type="predicted"/>
<evidence type="ECO:0000313" key="2">
    <source>
        <dbReference type="Proteomes" id="UP000251891"/>
    </source>
</evidence>
<organism evidence="1 2">
    <name type="scientific">Actinomadura craniellae</name>
    <dbReference type="NCBI Taxonomy" id="2231787"/>
    <lineage>
        <taxon>Bacteria</taxon>
        <taxon>Bacillati</taxon>
        <taxon>Actinomycetota</taxon>
        <taxon>Actinomycetes</taxon>
        <taxon>Streptosporangiales</taxon>
        <taxon>Thermomonosporaceae</taxon>
        <taxon>Actinomadura</taxon>
    </lineage>
</organism>
<dbReference type="Proteomes" id="UP000251891">
    <property type="component" value="Unassembled WGS sequence"/>
</dbReference>
<dbReference type="OrthoDB" id="9816539at2"/>
<dbReference type="RefSeq" id="WP_111864124.1">
    <property type="nucleotide sequence ID" value="NZ_QLYX01000003.1"/>
</dbReference>
<accession>A0A365HBM1</accession>
<keyword evidence="2" id="KW-1185">Reference proteome</keyword>
<gene>
    <name evidence="1" type="ORF">DPM19_07700</name>
</gene>
<protein>
    <submittedName>
        <fullName evidence="1">Uncharacterized protein</fullName>
    </submittedName>
</protein>
<evidence type="ECO:0000313" key="1">
    <source>
        <dbReference type="EMBL" id="RAY15663.1"/>
    </source>
</evidence>
<reference evidence="1 2" key="1">
    <citation type="submission" date="2018-06" db="EMBL/GenBank/DDBJ databases">
        <title>Actinomadura craniellae sp. nov. isolated from marine sponge Craniella sp.</title>
        <authorList>
            <person name="Li L."/>
            <person name="Xu Q.H."/>
            <person name="Lin H.W."/>
            <person name="Lu Y.H."/>
        </authorList>
    </citation>
    <scope>NUCLEOTIDE SEQUENCE [LARGE SCALE GENOMIC DNA]</scope>
    <source>
        <strain evidence="1 2">LHW63021</strain>
    </source>
</reference>
<dbReference type="EMBL" id="QLYX01000003">
    <property type="protein sequence ID" value="RAY15663.1"/>
    <property type="molecule type" value="Genomic_DNA"/>
</dbReference>
<name>A0A365HBM1_9ACTN</name>
<sequence length="234" mass="26123">MQDWDRESMTALRGALYRRDGAAALALFAERPLRPTLQYAGDALTLALTQDTAGARDRAAECVTELAARDWPGDAELAHRLTTILGGAEDTLTEVPVDLGELGAFLDGAPGPDVYVLDLHKGEVLPVGELNGEYTDEIDPAFDEESPQYEPTRWLEFWPLGHPAETDRADFTETLPDETLRTRLFRILDRPDGIRLFRSALAGTPDEHDWLIFAEERSRGRARHWLATRGLRPC</sequence>
<dbReference type="AlphaFoldDB" id="A0A365HBM1"/>
<comment type="caution">
    <text evidence="1">The sequence shown here is derived from an EMBL/GenBank/DDBJ whole genome shotgun (WGS) entry which is preliminary data.</text>
</comment>